<evidence type="ECO:0000256" key="1">
    <source>
        <dbReference type="ARBA" id="ARBA00000803"/>
    </source>
</evidence>
<dbReference type="EC" id="3.1.1.23" evidence="11"/>
<evidence type="ECO:0000313" key="45">
    <source>
        <dbReference type="Proteomes" id="UP000492820"/>
    </source>
</evidence>
<evidence type="ECO:0000259" key="43">
    <source>
        <dbReference type="Pfam" id="PF07859"/>
    </source>
</evidence>
<comment type="catalytic activity">
    <reaction evidence="2">
        <text>Hydrolyzes glycerol monoesters of long-chain fatty acids.</text>
        <dbReference type="EC" id="3.1.1.23"/>
    </reaction>
</comment>
<reference evidence="46" key="3">
    <citation type="submission" date="2020-10" db="UniProtKB">
        <authorList>
            <consortium name="WormBaseParasite"/>
        </authorList>
    </citation>
    <scope>IDENTIFICATION</scope>
</reference>
<comment type="similarity">
    <text evidence="9">Belongs to the 'GDXG' lipolytic enzyme family.</text>
</comment>
<organism evidence="44">
    <name type="scientific">Echinococcus granulosus</name>
    <name type="common">Hydatid tapeworm</name>
    <dbReference type="NCBI Taxonomy" id="6210"/>
    <lineage>
        <taxon>Eukaryota</taxon>
        <taxon>Metazoa</taxon>
        <taxon>Spiralia</taxon>
        <taxon>Lophotrochozoa</taxon>
        <taxon>Platyhelminthes</taxon>
        <taxon>Cestoda</taxon>
        <taxon>Eucestoda</taxon>
        <taxon>Cyclophyllidea</taxon>
        <taxon>Taeniidae</taxon>
        <taxon>Echinococcus</taxon>
        <taxon>Echinococcus granulosus group</taxon>
    </lineage>
</organism>
<feature type="domain" description="Hormone-sensitive lipase N-terminal" evidence="42">
    <location>
        <begin position="56"/>
        <end position="170"/>
    </location>
</feature>
<evidence type="ECO:0000256" key="18">
    <source>
        <dbReference type="ARBA" id="ARBA00022963"/>
    </source>
</evidence>
<evidence type="ECO:0000256" key="19">
    <source>
        <dbReference type="ARBA" id="ARBA00023098"/>
    </source>
</evidence>
<comment type="catalytic activity">
    <reaction evidence="34">
        <text>1,2-di-(9Z-octadecenoyl)-glycerol + H2O = (9Z-octadecenoyl)-glycerol + (9Z)-octadecenoate + H(+)</text>
        <dbReference type="Rhea" id="RHEA:38455"/>
        <dbReference type="ChEBI" id="CHEBI:15377"/>
        <dbReference type="ChEBI" id="CHEBI:15378"/>
        <dbReference type="ChEBI" id="CHEBI:30823"/>
        <dbReference type="ChEBI" id="CHEBI:52323"/>
        <dbReference type="ChEBI" id="CHEBI:75937"/>
    </reaction>
    <physiologicalReaction direction="left-to-right" evidence="34">
        <dbReference type="Rhea" id="RHEA:38456"/>
    </physiologicalReaction>
</comment>
<dbReference type="OrthoDB" id="408631at2759"/>
<name>A0A068WH62_ECHGR</name>
<evidence type="ECO:0000256" key="31">
    <source>
        <dbReference type="ARBA" id="ARBA00047674"/>
    </source>
</evidence>
<evidence type="ECO:0000256" key="2">
    <source>
        <dbReference type="ARBA" id="ARBA00001613"/>
    </source>
</evidence>
<keyword evidence="22" id="KW-0753">Steroid metabolism</keyword>
<evidence type="ECO:0000256" key="29">
    <source>
        <dbReference type="ARBA" id="ARBA00047476"/>
    </source>
</evidence>
<sequence>MFSSHLVKTLILKEYVSLQLKALKGVYSSSKCSCYVCYQAAELTKSPNYYRVSNIAEQLHQHLLEVHELLSETGFIEQLKYIYSFVGKYDYQNIRANGFRTFLSVVSSCLIKILTHLRNLDRRTLSVWPNAIKESLIAYLRCLEELAFCILLICEFPKFSASSNTLFPHLHYANLSIAPFRTHDNLGPPMRISKCMRDISCANFSASSSISLAHYNDLIDYFDLIHQDVFYGRAIAFYLDIPAQNFFKMLGSIMAGFADSYQCAMDGISGFVNAVFHSVTSFLSPEERGCRIAHITRSADVQFCKRFWNLAQNRFLIDVPRLLLPQMAVCHTFILPNVAVTLETEPSNGGPSTVTINPPSGDKGISVRVISKFWRRGMVWPLDQGQEGGKTNKGSLKKLSLGSLSSAFAAASNAHLETDPSPYILVHIHGGGFIALSSETHDVYVRPWAEKLDCPIISLNYSLAPESPYPRALDECFHAVCWVMANRVRLGARPDARVVVCGDSAGGNLTLGVCLRAAALGLHAGIARPVGALIAYAPAVVAYVPSPSRMLSICDPLLPIGVISRCIMAYSGIDEASFERKVSMPASMSESKTHQSKQQQQLPRSTSVPLWSRLWSTWFPPSFSSVSPATPLINRLSVISRRVTASGDLFEAEKNDLSPGISFSASTPSFPSSPTGSLEVQDAYTDNENAKKEDHENSKKWEPLTKVRGTDESCDETIYGVDSKLQRIRKCPIPQDPFLSPYLASDELFRLLPPLAIVACQYDPFLDDALELAKRAEALGVSVELHVASGMPHAFLNFSFLNADYRRATMHCSDMIARLFRGGV</sequence>
<dbReference type="GO" id="GO:0008203">
    <property type="term" value="P:cholesterol metabolic process"/>
    <property type="evidence" value="ECO:0007669"/>
    <property type="project" value="UniProtKB-KW"/>
</dbReference>
<evidence type="ECO:0000256" key="27">
    <source>
        <dbReference type="ARBA" id="ARBA00047438"/>
    </source>
</evidence>
<keyword evidence="14" id="KW-0963">Cytoplasm</keyword>
<comment type="catalytic activity">
    <reaction evidence="23">
        <text>1-O-hexadecyl-2-acetyl-sn-glycerol + H2O = 1-O-hexadecyl-sn-glycerol + acetate + H(+)</text>
        <dbReference type="Rhea" id="RHEA:38563"/>
        <dbReference type="ChEBI" id="CHEBI:15377"/>
        <dbReference type="ChEBI" id="CHEBI:15378"/>
        <dbReference type="ChEBI" id="CHEBI:30089"/>
        <dbReference type="ChEBI" id="CHEBI:34115"/>
        <dbReference type="ChEBI" id="CHEBI:75936"/>
    </reaction>
    <physiologicalReaction direction="left-to-right" evidence="23">
        <dbReference type="Rhea" id="RHEA:38564"/>
    </physiologicalReaction>
</comment>
<evidence type="ECO:0000256" key="13">
    <source>
        <dbReference type="ARBA" id="ARBA00022475"/>
    </source>
</evidence>
<dbReference type="GO" id="GO:0019433">
    <property type="term" value="P:triglyceride catabolic process"/>
    <property type="evidence" value="ECO:0007669"/>
    <property type="project" value="UniProtKB-UniPathway"/>
</dbReference>
<evidence type="ECO:0000256" key="17">
    <source>
        <dbReference type="ARBA" id="ARBA00022801"/>
    </source>
</evidence>
<dbReference type="UniPathway" id="UPA00256"/>
<protein>
    <recommendedName>
        <fullName evidence="12">Hormone-sensitive lipase</fullName>
        <ecNumber evidence="11">3.1.1.23</ecNumber>
        <ecNumber evidence="10">3.1.1.79</ecNumber>
    </recommendedName>
    <alternativeName>
        <fullName evidence="25">Monoacylglycerol lipase LIPE</fullName>
    </alternativeName>
    <alternativeName>
        <fullName evidence="24">Retinyl ester hydrolase</fullName>
    </alternativeName>
</protein>
<evidence type="ECO:0000256" key="25">
    <source>
        <dbReference type="ARBA" id="ARBA00031112"/>
    </source>
</evidence>
<evidence type="ECO:0000256" key="3">
    <source>
        <dbReference type="ARBA" id="ARBA00004236"/>
    </source>
</evidence>
<keyword evidence="17" id="KW-0378">Hydrolase</keyword>
<evidence type="ECO:0000313" key="44">
    <source>
        <dbReference type="EMBL" id="CDS16949.1"/>
    </source>
</evidence>
<comment type="pathway">
    <text evidence="7">Glycerolipid metabolism; triacylglycerol degradation.</text>
</comment>
<feature type="domain" description="Alpha/beta hydrolase fold-3" evidence="43">
    <location>
        <begin position="735"/>
        <end position="796"/>
    </location>
</feature>
<evidence type="ECO:0000256" key="37">
    <source>
        <dbReference type="ARBA" id="ARBA00049208"/>
    </source>
</evidence>
<comment type="catalytic activity">
    <reaction evidence="27">
        <text>1-(9Z-octadecenoyl)-glycerol + H2O = glycerol + (9Z)-octadecenoate + H(+)</text>
        <dbReference type="Rhea" id="RHEA:38487"/>
        <dbReference type="ChEBI" id="CHEBI:15377"/>
        <dbReference type="ChEBI" id="CHEBI:15378"/>
        <dbReference type="ChEBI" id="CHEBI:17754"/>
        <dbReference type="ChEBI" id="CHEBI:30823"/>
        <dbReference type="ChEBI" id="CHEBI:75342"/>
    </reaction>
    <physiologicalReaction direction="left-to-right" evidence="27">
        <dbReference type="Rhea" id="RHEA:38488"/>
    </physiologicalReaction>
</comment>
<dbReference type="InterPro" id="IPR010468">
    <property type="entry name" value="HSL_N"/>
</dbReference>
<accession>A0A068WH62</accession>
<evidence type="ECO:0000256" key="14">
    <source>
        <dbReference type="ARBA" id="ARBA00022490"/>
    </source>
</evidence>
<evidence type="ECO:0000256" key="23">
    <source>
        <dbReference type="ARBA" id="ARBA00023406"/>
    </source>
</evidence>
<gene>
    <name evidence="44" type="ORF">EgrG_000966500</name>
</gene>
<evidence type="ECO:0000256" key="38">
    <source>
        <dbReference type="ARBA" id="ARBA00049372"/>
    </source>
</evidence>
<feature type="domain" description="Hormone-sensitive lipase N-terminal" evidence="42">
    <location>
        <begin position="214"/>
        <end position="379"/>
    </location>
</feature>
<dbReference type="GO" id="GO:0004806">
    <property type="term" value="F:triacylglycerol lipase activity"/>
    <property type="evidence" value="ECO:0007669"/>
    <property type="project" value="TreeGrafter"/>
</dbReference>
<evidence type="ECO:0000256" key="34">
    <source>
        <dbReference type="ARBA" id="ARBA00048674"/>
    </source>
</evidence>
<evidence type="ECO:0000256" key="39">
    <source>
        <dbReference type="ARBA" id="ARBA00049461"/>
    </source>
</evidence>
<comment type="catalytic activity">
    <reaction evidence="29">
        <text>2-(5Z,8Z,11Z,14Z-eicosatetraenoyl)-glycerol + H2O = glycerol + (5Z,8Z,11Z,14Z)-eicosatetraenoate + H(+)</text>
        <dbReference type="Rhea" id="RHEA:26132"/>
        <dbReference type="ChEBI" id="CHEBI:15377"/>
        <dbReference type="ChEBI" id="CHEBI:15378"/>
        <dbReference type="ChEBI" id="CHEBI:17754"/>
        <dbReference type="ChEBI" id="CHEBI:32395"/>
        <dbReference type="ChEBI" id="CHEBI:52392"/>
    </reaction>
    <physiologicalReaction direction="left-to-right" evidence="29">
        <dbReference type="Rhea" id="RHEA:26133"/>
    </physiologicalReaction>
</comment>
<keyword evidence="18" id="KW-0442">Lipid degradation</keyword>
<evidence type="ECO:0000256" key="16">
    <source>
        <dbReference type="ARBA" id="ARBA00022677"/>
    </source>
</evidence>
<comment type="catalytic activity">
    <reaction evidence="37">
        <text>a monoacylglycerol + H2O = glycerol + a fatty acid + H(+)</text>
        <dbReference type="Rhea" id="RHEA:15245"/>
        <dbReference type="ChEBI" id="CHEBI:15377"/>
        <dbReference type="ChEBI" id="CHEBI:15378"/>
        <dbReference type="ChEBI" id="CHEBI:17408"/>
        <dbReference type="ChEBI" id="CHEBI:17754"/>
        <dbReference type="ChEBI" id="CHEBI:28868"/>
        <dbReference type="EC" id="3.1.1.79"/>
    </reaction>
</comment>
<reference evidence="44" key="2">
    <citation type="submission" date="2014-06" db="EMBL/GenBank/DDBJ databases">
        <authorList>
            <person name="Aslett M."/>
        </authorList>
    </citation>
    <scope>NUCLEOTIDE SEQUENCE</scope>
</reference>
<comment type="catalytic activity">
    <reaction evidence="33">
        <text>1,2-di-(9Z-octadecenoyl)-glycerol + (9Z)-octadecenoate + H(+) = 1,2,3-tri-(9Z-octadecenoyl)-glycerol + H2O</text>
        <dbReference type="Rhea" id="RHEA:38379"/>
        <dbReference type="ChEBI" id="CHEBI:15377"/>
        <dbReference type="ChEBI" id="CHEBI:15378"/>
        <dbReference type="ChEBI" id="CHEBI:30823"/>
        <dbReference type="ChEBI" id="CHEBI:52323"/>
        <dbReference type="ChEBI" id="CHEBI:53753"/>
    </reaction>
    <physiologicalReaction direction="right-to-left" evidence="33">
        <dbReference type="Rhea" id="RHEA:38381"/>
    </physiologicalReaction>
</comment>
<comment type="subunit">
    <text evidence="26">Monomer and homodimer. Interacts with CAVIN1 in the adipocyte cytoplasm. Interacts with PLIN5.</text>
</comment>
<comment type="catalytic activity">
    <reaction evidence="36">
        <text>2,3-di-(9Z)-octadecenoyl-sn-glycerol + H2O = 2-(9Z-octadecenoyl)-glycerol + (9Z)-octadecenoate + H(+)</text>
        <dbReference type="Rhea" id="RHEA:38383"/>
        <dbReference type="ChEBI" id="CHEBI:15377"/>
        <dbReference type="ChEBI" id="CHEBI:15378"/>
        <dbReference type="ChEBI" id="CHEBI:30823"/>
        <dbReference type="ChEBI" id="CHEBI:73990"/>
        <dbReference type="ChEBI" id="CHEBI:75824"/>
    </reaction>
    <physiologicalReaction direction="left-to-right" evidence="36">
        <dbReference type="Rhea" id="RHEA:38384"/>
    </physiologicalReaction>
</comment>
<comment type="catalytic activity">
    <reaction evidence="31">
        <text>a diacylglycerol + H2O = a monoacylglycerol + a fatty acid + H(+)</text>
        <dbReference type="Rhea" id="RHEA:32731"/>
        <dbReference type="ChEBI" id="CHEBI:15377"/>
        <dbReference type="ChEBI" id="CHEBI:15378"/>
        <dbReference type="ChEBI" id="CHEBI:17408"/>
        <dbReference type="ChEBI" id="CHEBI:18035"/>
        <dbReference type="ChEBI" id="CHEBI:28868"/>
        <dbReference type="EC" id="3.1.1.79"/>
    </reaction>
</comment>
<evidence type="ECO:0000256" key="28">
    <source>
        <dbReference type="ARBA" id="ARBA00047458"/>
    </source>
</evidence>
<feature type="compositionally biased region" description="Polar residues" evidence="41">
    <location>
        <begin position="586"/>
        <end position="605"/>
    </location>
</feature>
<dbReference type="Gene3D" id="3.40.50.1820">
    <property type="entry name" value="alpha/beta hydrolase"/>
    <property type="match status" value="2"/>
</dbReference>
<feature type="region of interest" description="Disordered" evidence="41">
    <location>
        <begin position="584"/>
        <end position="605"/>
    </location>
</feature>
<reference evidence="44 45" key="1">
    <citation type="journal article" date="2013" name="Nature">
        <title>The genomes of four tapeworm species reveal adaptations to parasitism.</title>
        <authorList>
            <person name="Tsai I.J."/>
            <person name="Zarowiecki M."/>
            <person name="Holroyd N."/>
            <person name="Garciarrubio A."/>
            <person name="Sanchez-Flores A."/>
            <person name="Brooks K.L."/>
            <person name="Tracey A."/>
            <person name="Bobes R.J."/>
            <person name="Fragoso G."/>
            <person name="Sciutto E."/>
            <person name="Aslett M."/>
            <person name="Beasley H."/>
            <person name="Bennett H.M."/>
            <person name="Cai J."/>
            <person name="Camicia F."/>
            <person name="Clark R."/>
            <person name="Cucher M."/>
            <person name="De Silva N."/>
            <person name="Day T.A."/>
            <person name="Deplazes P."/>
            <person name="Estrada K."/>
            <person name="Fernandez C."/>
            <person name="Holland P.W."/>
            <person name="Hou J."/>
            <person name="Hu S."/>
            <person name="Huckvale T."/>
            <person name="Hung S.S."/>
            <person name="Kamenetzky L."/>
            <person name="Keane J.A."/>
            <person name="Kiss F."/>
            <person name="Koziol U."/>
            <person name="Lambert O."/>
            <person name="Liu K."/>
            <person name="Luo X."/>
            <person name="Luo Y."/>
            <person name="Macchiaroli N."/>
            <person name="Nichol S."/>
            <person name="Paps J."/>
            <person name="Parkinson J."/>
            <person name="Pouchkina-Stantcheva N."/>
            <person name="Riddiford N."/>
            <person name="Rosenzvit M."/>
            <person name="Salinas G."/>
            <person name="Wasmuth J.D."/>
            <person name="Zamanian M."/>
            <person name="Zheng Y."/>
            <person name="Cai X."/>
            <person name="Soberon X."/>
            <person name="Olson P.D."/>
            <person name="Laclette J.P."/>
            <person name="Brehm K."/>
            <person name="Berriman M."/>
            <person name="Garciarrubio A."/>
            <person name="Bobes R.J."/>
            <person name="Fragoso G."/>
            <person name="Sanchez-Flores A."/>
            <person name="Estrada K."/>
            <person name="Cevallos M.A."/>
            <person name="Morett E."/>
            <person name="Gonzalez V."/>
            <person name="Portillo T."/>
            <person name="Ochoa-Leyva A."/>
            <person name="Jose M.V."/>
            <person name="Sciutto E."/>
            <person name="Landa A."/>
            <person name="Jimenez L."/>
            <person name="Valdes V."/>
            <person name="Carrero J.C."/>
            <person name="Larralde C."/>
            <person name="Morales-Montor J."/>
            <person name="Limon-Lason J."/>
            <person name="Soberon X."/>
            <person name="Laclette J.P."/>
        </authorList>
    </citation>
    <scope>NUCLEOTIDE SEQUENCE [LARGE SCALE GENOMIC DNA]</scope>
</reference>
<evidence type="ECO:0000256" key="36">
    <source>
        <dbReference type="ARBA" id="ARBA00049143"/>
    </source>
</evidence>
<evidence type="ECO:0000256" key="5">
    <source>
        <dbReference type="ARBA" id="ARBA00004502"/>
    </source>
</evidence>
<keyword evidence="20" id="KW-0472">Membrane</keyword>
<comment type="catalytic activity">
    <reaction evidence="32">
        <text>1,2,3-tri-(9Z-octadecenoyl)-glycerol + H2O = di-(9Z)-octadecenoylglycerol + (9Z)-octadecenoate + H(+)</text>
        <dbReference type="Rhea" id="RHEA:38575"/>
        <dbReference type="ChEBI" id="CHEBI:15377"/>
        <dbReference type="ChEBI" id="CHEBI:15378"/>
        <dbReference type="ChEBI" id="CHEBI:30823"/>
        <dbReference type="ChEBI" id="CHEBI:53753"/>
        <dbReference type="ChEBI" id="CHEBI:75945"/>
    </reaction>
    <physiologicalReaction direction="left-to-right" evidence="32">
        <dbReference type="Rhea" id="RHEA:38576"/>
    </physiologicalReaction>
</comment>
<evidence type="ECO:0000256" key="20">
    <source>
        <dbReference type="ARBA" id="ARBA00023136"/>
    </source>
</evidence>
<dbReference type="GO" id="GO:0004771">
    <property type="term" value="F:sterol ester esterase activity"/>
    <property type="evidence" value="ECO:0007669"/>
    <property type="project" value="TreeGrafter"/>
</dbReference>
<feature type="domain" description="Alpha/beta hydrolase fold-3" evidence="43">
    <location>
        <begin position="425"/>
        <end position="580"/>
    </location>
</feature>
<comment type="pathway">
    <text evidence="8">Lipid metabolism.</text>
</comment>
<evidence type="ECO:0000256" key="11">
    <source>
        <dbReference type="ARBA" id="ARBA00013254"/>
    </source>
</evidence>
<dbReference type="Pfam" id="PF07859">
    <property type="entry name" value="Abhydrolase_3"/>
    <property type="match status" value="2"/>
</dbReference>
<comment type="catalytic activity">
    <reaction evidence="38">
        <text>1,3-di-(9Z-octadecenoyl)-glycerol + H2O = 1-(9Z-octadecenoyl)-glycerol + (9Z)-octadecenoate + H(+)</text>
        <dbReference type="Rhea" id="RHEA:39939"/>
        <dbReference type="ChEBI" id="CHEBI:15377"/>
        <dbReference type="ChEBI" id="CHEBI:15378"/>
        <dbReference type="ChEBI" id="CHEBI:30823"/>
        <dbReference type="ChEBI" id="CHEBI:75342"/>
        <dbReference type="ChEBI" id="CHEBI:75735"/>
    </reaction>
    <physiologicalReaction direction="left-to-right" evidence="38">
        <dbReference type="Rhea" id="RHEA:39940"/>
    </physiologicalReaction>
</comment>
<evidence type="ECO:0000256" key="24">
    <source>
        <dbReference type="ARBA" id="ARBA00030031"/>
    </source>
</evidence>
<dbReference type="Pfam" id="PF06350">
    <property type="entry name" value="HSL_N"/>
    <property type="match status" value="2"/>
</dbReference>
<dbReference type="Proteomes" id="UP000492820">
    <property type="component" value="Unassembled WGS sequence"/>
</dbReference>
<evidence type="ECO:0000259" key="42">
    <source>
        <dbReference type="Pfam" id="PF06350"/>
    </source>
</evidence>
<keyword evidence="16" id="KW-0551">Lipid droplet</keyword>
<proteinExistence type="inferred from homology"/>
<keyword evidence="19" id="KW-0443">Lipid metabolism</keyword>
<keyword evidence="13" id="KW-1003">Cell membrane</keyword>
<comment type="catalytic activity">
    <reaction evidence="35">
        <text>all-trans-retinyl hexadecanoate + H2O = all-trans-retinol + hexadecanoate + H(+)</text>
        <dbReference type="Rhea" id="RHEA:13933"/>
        <dbReference type="ChEBI" id="CHEBI:7896"/>
        <dbReference type="ChEBI" id="CHEBI:15377"/>
        <dbReference type="ChEBI" id="CHEBI:15378"/>
        <dbReference type="ChEBI" id="CHEBI:17336"/>
        <dbReference type="ChEBI" id="CHEBI:17616"/>
    </reaction>
    <physiologicalReaction direction="left-to-right" evidence="35">
        <dbReference type="Rhea" id="RHEA:13934"/>
    </physiologicalReaction>
</comment>
<evidence type="ECO:0000256" key="10">
    <source>
        <dbReference type="ARBA" id="ARBA00013088"/>
    </source>
</evidence>
<evidence type="ECO:0000256" key="21">
    <source>
        <dbReference type="ARBA" id="ARBA00023166"/>
    </source>
</evidence>
<evidence type="ECO:0000256" key="15">
    <source>
        <dbReference type="ARBA" id="ARBA00022548"/>
    </source>
</evidence>
<evidence type="ECO:0000256" key="9">
    <source>
        <dbReference type="ARBA" id="ARBA00010515"/>
    </source>
</evidence>
<evidence type="ECO:0000256" key="7">
    <source>
        <dbReference type="ARBA" id="ARBA00004879"/>
    </source>
</evidence>
<dbReference type="AlphaFoldDB" id="A0A068WH62"/>
<comment type="catalytic activity">
    <reaction evidence="1">
        <text>a triacylglycerol + H2O = a diacylglycerol + a fatty acid + H(+)</text>
        <dbReference type="Rhea" id="RHEA:12044"/>
        <dbReference type="ChEBI" id="CHEBI:15377"/>
        <dbReference type="ChEBI" id="CHEBI:15378"/>
        <dbReference type="ChEBI" id="CHEBI:17855"/>
        <dbReference type="ChEBI" id="CHEBI:18035"/>
        <dbReference type="ChEBI" id="CHEBI:28868"/>
        <dbReference type="EC" id="3.1.1.79"/>
    </reaction>
</comment>
<comment type="catalytic activity">
    <reaction evidence="30">
        <text>cholesteryl (9Z-octadecenoate) + H2O = cholesterol + (9Z)-octadecenoate + H(+)</text>
        <dbReference type="Rhea" id="RHEA:33875"/>
        <dbReference type="ChEBI" id="CHEBI:15377"/>
        <dbReference type="ChEBI" id="CHEBI:15378"/>
        <dbReference type="ChEBI" id="CHEBI:16113"/>
        <dbReference type="ChEBI" id="CHEBI:30823"/>
        <dbReference type="ChEBI" id="CHEBI:46898"/>
    </reaction>
    <physiologicalReaction direction="left-to-right" evidence="30">
        <dbReference type="Rhea" id="RHEA:33876"/>
    </physiologicalReaction>
</comment>
<comment type="catalytic activity">
    <reaction evidence="28">
        <text>1,2-di-(9Z-octadecenoyl)-glycerol + H2O = 2-(9Z-octadecenoyl)-glycerol + (9Z)-octadecenoate + H(+)</text>
        <dbReference type="Rhea" id="RHEA:38659"/>
        <dbReference type="ChEBI" id="CHEBI:15377"/>
        <dbReference type="ChEBI" id="CHEBI:15378"/>
        <dbReference type="ChEBI" id="CHEBI:30823"/>
        <dbReference type="ChEBI" id="CHEBI:52323"/>
        <dbReference type="ChEBI" id="CHEBI:73990"/>
    </reaction>
    <physiologicalReaction direction="left-to-right" evidence="28">
        <dbReference type="Rhea" id="RHEA:38660"/>
    </physiologicalReaction>
</comment>
<evidence type="ECO:0000256" key="35">
    <source>
        <dbReference type="ARBA" id="ARBA00049053"/>
    </source>
</evidence>
<evidence type="ECO:0000256" key="30">
    <source>
        <dbReference type="ARBA" id="ARBA00047653"/>
    </source>
</evidence>
<dbReference type="EMBL" id="LK028577">
    <property type="protein sequence ID" value="CDS16949.1"/>
    <property type="molecule type" value="Genomic_DNA"/>
</dbReference>
<dbReference type="GO" id="GO:0047372">
    <property type="term" value="F:monoacylglycerol lipase activity"/>
    <property type="evidence" value="ECO:0007669"/>
    <property type="project" value="UniProtKB-EC"/>
</dbReference>
<dbReference type="GO" id="GO:0005829">
    <property type="term" value="C:cytosol"/>
    <property type="evidence" value="ECO:0007669"/>
    <property type="project" value="UniProtKB-SubCell"/>
</dbReference>
<dbReference type="PANTHER" id="PTHR23025:SF3">
    <property type="entry name" value="HORMONE-SENSITIVE LIPASE"/>
    <property type="match status" value="1"/>
</dbReference>
<dbReference type="InterPro" id="IPR013094">
    <property type="entry name" value="AB_hydrolase_3"/>
</dbReference>
<evidence type="ECO:0000313" key="46">
    <source>
        <dbReference type="WBParaSite" id="EgrG_000966500"/>
    </source>
</evidence>
<dbReference type="PANTHER" id="PTHR23025">
    <property type="entry name" value="TRIACYLGLYCEROL LIPASE"/>
    <property type="match status" value="1"/>
</dbReference>
<evidence type="ECO:0000256" key="33">
    <source>
        <dbReference type="ARBA" id="ARBA00048657"/>
    </source>
</evidence>
<comment type="catalytic activity">
    <reaction evidence="40">
        <text>1,2-di-(9Z-octadecenoyl)-sn-glycerol + H2O = (9Z-octadecenoyl)-glycerol + (9Z)-octadecenoate + H(+)</text>
        <dbReference type="Rhea" id="RHEA:39935"/>
        <dbReference type="ChEBI" id="CHEBI:15377"/>
        <dbReference type="ChEBI" id="CHEBI:15378"/>
        <dbReference type="ChEBI" id="CHEBI:30823"/>
        <dbReference type="ChEBI" id="CHEBI:52333"/>
        <dbReference type="ChEBI" id="CHEBI:75937"/>
    </reaction>
    <physiologicalReaction direction="left-to-right" evidence="40">
        <dbReference type="Rhea" id="RHEA:39936"/>
    </physiologicalReaction>
</comment>
<dbReference type="EC" id="3.1.1.79" evidence="10"/>
<dbReference type="SUPFAM" id="SSF53474">
    <property type="entry name" value="alpha/beta-Hydrolases"/>
    <property type="match status" value="1"/>
</dbReference>
<evidence type="ECO:0000256" key="22">
    <source>
        <dbReference type="ARBA" id="ARBA00023221"/>
    </source>
</evidence>
<evidence type="ECO:0000256" key="4">
    <source>
        <dbReference type="ARBA" id="ARBA00004345"/>
    </source>
</evidence>
<dbReference type="InterPro" id="IPR002168">
    <property type="entry name" value="Lipase_GDXG_HIS_AS"/>
</dbReference>
<evidence type="ECO:0000256" key="41">
    <source>
        <dbReference type="SAM" id="MobiDB-lite"/>
    </source>
</evidence>
<comment type="catalytic activity">
    <reaction evidence="39">
        <text>2-(9Z-octadecenoyl)-glycerol + H2O = glycerol + (9Z)-octadecenoate + H(+)</text>
        <dbReference type="Rhea" id="RHEA:38491"/>
        <dbReference type="ChEBI" id="CHEBI:15377"/>
        <dbReference type="ChEBI" id="CHEBI:15378"/>
        <dbReference type="ChEBI" id="CHEBI:17754"/>
        <dbReference type="ChEBI" id="CHEBI:30823"/>
        <dbReference type="ChEBI" id="CHEBI:73990"/>
    </reaction>
    <physiologicalReaction direction="left-to-right" evidence="39">
        <dbReference type="Rhea" id="RHEA:38492"/>
    </physiologicalReaction>
</comment>
<dbReference type="GO" id="GO:0005901">
    <property type="term" value="C:caveola"/>
    <property type="evidence" value="ECO:0007669"/>
    <property type="project" value="UniProtKB-SubCell"/>
</dbReference>
<evidence type="ECO:0000256" key="12">
    <source>
        <dbReference type="ARBA" id="ARBA00015845"/>
    </source>
</evidence>
<dbReference type="WBParaSite" id="EgrG_000966500">
    <property type="protein sequence ID" value="EgrG_000966500"/>
    <property type="gene ID" value="EgrG_000966500"/>
</dbReference>
<evidence type="ECO:0000256" key="32">
    <source>
        <dbReference type="ARBA" id="ARBA00048386"/>
    </source>
</evidence>
<dbReference type="GO" id="GO:0005811">
    <property type="term" value="C:lipid droplet"/>
    <property type="evidence" value="ECO:0007669"/>
    <property type="project" value="UniProtKB-SubCell"/>
</dbReference>
<comment type="subcellular location">
    <subcellularLocation>
        <location evidence="3">Cell membrane</location>
    </subcellularLocation>
    <subcellularLocation>
        <location evidence="6">Cytoplasm</location>
        <location evidence="6">Cytosol</location>
    </subcellularLocation>
    <subcellularLocation>
        <location evidence="5">Lipid droplet</location>
    </subcellularLocation>
    <subcellularLocation>
        <location evidence="4">Membrane</location>
        <location evidence="4">Caveola</location>
    </subcellularLocation>
</comment>
<evidence type="ECO:0000256" key="8">
    <source>
        <dbReference type="ARBA" id="ARBA00005189"/>
    </source>
</evidence>
<evidence type="ECO:0000256" key="26">
    <source>
        <dbReference type="ARBA" id="ARBA00046695"/>
    </source>
</evidence>
<evidence type="ECO:0000256" key="40">
    <source>
        <dbReference type="ARBA" id="ARBA00049519"/>
    </source>
</evidence>
<keyword evidence="21" id="KW-1207">Sterol metabolism</keyword>
<dbReference type="PROSITE" id="PS01173">
    <property type="entry name" value="LIPASE_GDXG_HIS"/>
    <property type="match status" value="1"/>
</dbReference>
<evidence type="ECO:0000256" key="6">
    <source>
        <dbReference type="ARBA" id="ARBA00004514"/>
    </source>
</evidence>
<keyword evidence="15" id="KW-0153">Cholesterol metabolism</keyword>
<dbReference type="InterPro" id="IPR029058">
    <property type="entry name" value="AB_hydrolase_fold"/>
</dbReference>